<evidence type="ECO:0000256" key="1">
    <source>
        <dbReference type="ARBA" id="ARBA00004651"/>
    </source>
</evidence>
<dbReference type="RefSeq" id="WP_322447481.1">
    <property type="nucleotide sequence ID" value="NZ_JAXOFX010000011.1"/>
</dbReference>
<sequence>MKKTLFADISLLLVTFVWGATFVVVQNAIASLPPHSFNAVRFLLATLLLGGWLILFERKQLSHLNRKLLFSGVIMGVWLFVGYAFQTVGLLYTTSSKAGFITGLCAVMVPLLSIILLKQRPSKNAVIGVVIATVGLYMLTMTDMTALNKGDVLVFFCAIGFAMHIIFTGKYSSKYPSLLLTVIQIATVTICSFMFSLITEDYMTAFSPSVLFRSEVIFALLVTAVFATALAFFAQTNFQKFTTPTRVALIFAMEPVFAAATAYLWINERLSTSALIGCLLILAGMLFAELPMGKGFLLKKIKQRKKAV</sequence>
<evidence type="ECO:0000259" key="8">
    <source>
        <dbReference type="Pfam" id="PF00892"/>
    </source>
</evidence>
<feature type="transmembrane region" description="Helical" evidence="7">
    <location>
        <begin position="124"/>
        <end position="140"/>
    </location>
</feature>
<gene>
    <name evidence="9" type="ORF">SM124_15790</name>
</gene>
<feature type="domain" description="EamA" evidence="8">
    <location>
        <begin position="6"/>
        <end position="140"/>
    </location>
</feature>
<feature type="transmembrane region" description="Helical" evidence="7">
    <location>
        <begin position="178"/>
        <end position="198"/>
    </location>
</feature>
<feature type="transmembrane region" description="Helical" evidence="7">
    <location>
        <begin position="246"/>
        <end position="266"/>
    </location>
</feature>
<feature type="transmembrane region" description="Helical" evidence="7">
    <location>
        <begin position="152"/>
        <end position="171"/>
    </location>
</feature>
<dbReference type="PANTHER" id="PTHR42920:SF5">
    <property type="entry name" value="EAMA DOMAIN-CONTAINING PROTEIN"/>
    <property type="match status" value="1"/>
</dbReference>
<name>A0ABU5J184_9BACI</name>
<dbReference type="Proteomes" id="UP001290455">
    <property type="component" value="Unassembled WGS sequence"/>
</dbReference>
<comment type="subcellular location">
    <subcellularLocation>
        <location evidence="1">Cell membrane</location>
        <topology evidence="1">Multi-pass membrane protein</topology>
    </subcellularLocation>
</comment>
<dbReference type="InterPro" id="IPR000620">
    <property type="entry name" value="EamA_dom"/>
</dbReference>
<comment type="similarity">
    <text evidence="2">Belongs to the EamA transporter family.</text>
</comment>
<accession>A0ABU5J184</accession>
<keyword evidence="10" id="KW-1185">Reference proteome</keyword>
<keyword evidence="5 7" id="KW-1133">Transmembrane helix</keyword>
<evidence type="ECO:0000256" key="3">
    <source>
        <dbReference type="ARBA" id="ARBA00022475"/>
    </source>
</evidence>
<evidence type="ECO:0000313" key="10">
    <source>
        <dbReference type="Proteomes" id="UP001290455"/>
    </source>
</evidence>
<keyword evidence="3" id="KW-1003">Cell membrane</keyword>
<feature type="transmembrane region" description="Helical" evidence="7">
    <location>
        <begin position="210"/>
        <end position="234"/>
    </location>
</feature>
<protein>
    <submittedName>
        <fullName evidence="9">DMT family transporter</fullName>
    </submittedName>
</protein>
<organism evidence="9 10">
    <name type="scientific">Robertmurraya mangrovi</name>
    <dbReference type="NCBI Taxonomy" id="3098077"/>
    <lineage>
        <taxon>Bacteria</taxon>
        <taxon>Bacillati</taxon>
        <taxon>Bacillota</taxon>
        <taxon>Bacilli</taxon>
        <taxon>Bacillales</taxon>
        <taxon>Bacillaceae</taxon>
        <taxon>Robertmurraya</taxon>
    </lineage>
</organism>
<comment type="caution">
    <text evidence="9">The sequence shown here is derived from an EMBL/GenBank/DDBJ whole genome shotgun (WGS) entry which is preliminary data.</text>
</comment>
<evidence type="ECO:0000256" key="2">
    <source>
        <dbReference type="ARBA" id="ARBA00007362"/>
    </source>
</evidence>
<evidence type="ECO:0000256" key="7">
    <source>
        <dbReference type="SAM" id="Phobius"/>
    </source>
</evidence>
<proteinExistence type="inferred from homology"/>
<feature type="domain" description="EamA" evidence="8">
    <location>
        <begin position="149"/>
        <end position="287"/>
    </location>
</feature>
<dbReference type="InterPro" id="IPR051258">
    <property type="entry name" value="Diverse_Substrate_Transporter"/>
</dbReference>
<evidence type="ECO:0000313" key="9">
    <source>
        <dbReference type="EMBL" id="MDZ5473180.1"/>
    </source>
</evidence>
<reference evidence="9 10" key="1">
    <citation type="submission" date="2023-11" db="EMBL/GenBank/DDBJ databases">
        <title>Bacillus jintuensis, isolated from a mudflat on the Beibu Gulf coast.</title>
        <authorList>
            <person name="Li M."/>
        </authorList>
    </citation>
    <scope>NUCLEOTIDE SEQUENCE [LARGE SCALE GENOMIC DNA]</scope>
    <source>
        <strain evidence="9 10">31A1R</strain>
    </source>
</reference>
<evidence type="ECO:0000256" key="6">
    <source>
        <dbReference type="ARBA" id="ARBA00023136"/>
    </source>
</evidence>
<dbReference type="EMBL" id="JAXOFX010000011">
    <property type="protein sequence ID" value="MDZ5473180.1"/>
    <property type="molecule type" value="Genomic_DNA"/>
</dbReference>
<evidence type="ECO:0000256" key="5">
    <source>
        <dbReference type="ARBA" id="ARBA00022989"/>
    </source>
</evidence>
<keyword evidence="4 7" id="KW-0812">Transmembrane</keyword>
<dbReference type="Pfam" id="PF00892">
    <property type="entry name" value="EamA"/>
    <property type="match status" value="2"/>
</dbReference>
<feature type="transmembrane region" description="Helical" evidence="7">
    <location>
        <begin position="68"/>
        <end position="92"/>
    </location>
</feature>
<evidence type="ECO:0000256" key="4">
    <source>
        <dbReference type="ARBA" id="ARBA00022692"/>
    </source>
</evidence>
<feature type="transmembrane region" description="Helical" evidence="7">
    <location>
        <begin position="272"/>
        <end position="297"/>
    </location>
</feature>
<dbReference type="SUPFAM" id="SSF103481">
    <property type="entry name" value="Multidrug resistance efflux transporter EmrE"/>
    <property type="match status" value="2"/>
</dbReference>
<dbReference type="PANTHER" id="PTHR42920">
    <property type="entry name" value="OS03G0707200 PROTEIN-RELATED"/>
    <property type="match status" value="1"/>
</dbReference>
<keyword evidence="6 7" id="KW-0472">Membrane</keyword>
<feature type="transmembrane region" description="Helical" evidence="7">
    <location>
        <begin position="98"/>
        <end position="117"/>
    </location>
</feature>
<feature type="transmembrane region" description="Helical" evidence="7">
    <location>
        <begin position="35"/>
        <end position="56"/>
    </location>
</feature>
<dbReference type="InterPro" id="IPR037185">
    <property type="entry name" value="EmrE-like"/>
</dbReference>